<name>C3Z1B0_BRAFL</name>
<dbReference type="InterPro" id="IPR029159">
    <property type="entry name" value="CA109-like"/>
</dbReference>
<dbReference type="PANTHER" id="PTHR16234">
    <property type="entry name" value="SIMILAR TO HYPOTHETICAL PROTEIN FLJ20508"/>
    <property type="match status" value="1"/>
</dbReference>
<gene>
    <name evidence="1" type="ORF">BRAFLDRAFT_279797</name>
</gene>
<dbReference type="AlphaFoldDB" id="C3Z1B0"/>
<organism>
    <name type="scientific">Branchiostoma floridae</name>
    <name type="common">Florida lancelet</name>
    <name type="synonym">Amphioxus</name>
    <dbReference type="NCBI Taxonomy" id="7739"/>
    <lineage>
        <taxon>Eukaryota</taxon>
        <taxon>Metazoa</taxon>
        <taxon>Chordata</taxon>
        <taxon>Cephalochordata</taxon>
        <taxon>Leptocardii</taxon>
        <taxon>Amphioxiformes</taxon>
        <taxon>Branchiostomatidae</taxon>
        <taxon>Branchiostoma</taxon>
    </lineage>
</organism>
<dbReference type="eggNOG" id="ENOG502S0VU">
    <property type="taxonomic scope" value="Eukaryota"/>
</dbReference>
<dbReference type="PANTHER" id="PTHR16234:SF5">
    <property type="entry name" value="AFG2-INTERACTING RIBOSOME MATURATION FACTOR"/>
    <property type="match status" value="1"/>
</dbReference>
<sequence length="208" mass="24262">MQAERLTRRQLKSAYVTVEKQTVRWKEIHQNSEQYVNSLCNLSEQLDSCERVPEETAFLKDFHDLKSRLRAKLLGEMEKMVGKLRETLCSLQEVSNSISRQYAASMHTYQTHAVELGIHKVVQRSATEPSVADMLEWLGDIDRAVRELYLQKQFLLDTLNYDDTRQMQSLHRRWTQDSNLDTMIMGTSIPFSISLTLMELLPYFPSRG</sequence>
<dbReference type="STRING" id="7739.C3Z1B0"/>
<proteinExistence type="predicted"/>
<reference evidence="1" key="1">
    <citation type="journal article" date="2008" name="Nature">
        <title>The amphioxus genome and the evolution of the chordate karyotype.</title>
        <authorList>
            <consortium name="US DOE Joint Genome Institute (JGI-PGF)"/>
            <person name="Putnam N.H."/>
            <person name="Butts T."/>
            <person name="Ferrier D.E.K."/>
            <person name="Furlong R.F."/>
            <person name="Hellsten U."/>
            <person name="Kawashima T."/>
            <person name="Robinson-Rechavi M."/>
            <person name="Shoguchi E."/>
            <person name="Terry A."/>
            <person name="Yu J.-K."/>
            <person name="Benito-Gutierrez E.L."/>
            <person name="Dubchak I."/>
            <person name="Garcia-Fernandez J."/>
            <person name="Gibson-Brown J.J."/>
            <person name="Grigoriev I.V."/>
            <person name="Horton A.C."/>
            <person name="de Jong P.J."/>
            <person name="Jurka J."/>
            <person name="Kapitonov V.V."/>
            <person name="Kohara Y."/>
            <person name="Kuroki Y."/>
            <person name="Lindquist E."/>
            <person name="Lucas S."/>
            <person name="Osoegawa K."/>
            <person name="Pennacchio L.A."/>
            <person name="Salamov A.A."/>
            <person name="Satou Y."/>
            <person name="Sauka-Spengler T."/>
            <person name="Schmutz J."/>
            <person name="Shin-I T."/>
            <person name="Toyoda A."/>
            <person name="Bronner-Fraser M."/>
            <person name="Fujiyama A."/>
            <person name="Holland L.Z."/>
            <person name="Holland P.W.H."/>
            <person name="Satoh N."/>
            <person name="Rokhsar D.S."/>
        </authorList>
    </citation>
    <scope>NUCLEOTIDE SEQUENCE [LARGE SCALE GENOMIC DNA]</scope>
    <source>
        <strain evidence="1">S238N-H82</strain>
        <tissue evidence="1">Testes</tissue>
    </source>
</reference>
<dbReference type="EMBL" id="GG666572">
    <property type="protein sequence ID" value="EEN53651.1"/>
    <property type="molecule type" value="Genomic_DNA"/>
</dbReference>
<protein>
    <submittedName>
        <fullName evidence="1">Uncharacterized protein</fullName>
    </submittedName>
</protein>
<evidence type="ECO:0000313" key="1">
    <source>
        <dbReference type="EMBL" id="EEN53651.1"/>
    </source>
</evidence>
<dbReference type="InParanoid" id="C3Z1B0"/>
<accession>C3Z1B0</accession>
<dbReference type="Pfam" id="PF15011">
    <property type="entry name" value="CA109-like"/>
    <property type="match status" value="1"/>
</dbReference>